<sequence>MHDLLILALRYGGGFAILASLTILGLAHATIQPKLRPHSYRSIRERRGLKRALEQINSGAAIVIVFGALFVWWSFA</sequence>
<keyword evidence="4" id="KW-1185">Reference proteome</keyword>
<evidence type="ECO:0000313" key="2">
    <source>
        <dbReference type="EMBL" id="AKU43528.1"/>
    </source>
</evidence>
<feature type="transmembrane region" description="Helical" evidence="1">
    <location>
        <begin position="52"/>
        <end position="75"/>
    </location>
</feature>
<name>A0A0K1LNC5_9CAUD</name>
<evidence type="ECO:0000313" key="4">
    <source>
        <dbReference type="Proteomes" id="UP000221339"/>
    </source>
</evidence>
<evidence type="ECO:0000256" key="1">
    <source>
        <dbReference type="SAM" id="Phobius"/>
    </source>
</evidence>
<keyword evidence="1" id="KW-0472">Membrane</keyword>
<dbReference type="Proteomes" id="UP000221339">
    <property type="component" value="Segment"/>
</dbReference>
<evidence type="ECO:0000313" key="3">
    <source>
        <dbReference type="EMBL" id="AKU43645.1"/>
    </source>
</evidence>
<keyword evidence="1" id="KW-1133">Transmembrane helix</keyword>
<proteinExistence type="predicted"/>
<dbReference type="EMBL" id="KT001914">
    <property type="protein sequence ID" value="AKU43528.1"/>
    <property type="molecule type" value="Genomic_DNA"/>
</dbReference>
<protein>
    <submittedName>
        <fullName evidence="3">Uncharacterized protein</fullName>
    </submittedName>
</protein>
<reference evidence="3 4" key="1">
    <citation type="journal article" date="2015" name="Genome Announc.">
        <title>Complete Genome Sequence of Caulobacter crescentus Siphophage Seuss.</title>
        <authorList>
            <person name="Sloan J.M."/>
            <person name="Keene J.L."/>
            <person name="Cahill J.L."/>
            <person name="Rasche E.S."/>
            <person name="Kuty Everett G.F."/>
        </authorList>
    </citation>
    <scope>NUCLEOTIDE SEQUENCE [LARGE SCALE GENOMIC DNA]</scope>
</reference>
<dbReference type="EMBL" id="KT001914">
    <property type="protein sequence ID" value="AKU43645.1"/>
    <property type="molecule type" value="Genomic_DNA"/>
</dbReference>
<gene>
    <name evidence="3" type="ORF">CPT_Seuss119</name>
    <name evidence="2" type="ORF">CPT_Seuss2</name>
</gene>
<keyword evidence="1" id="KW-0812">Transmembrane</keyword>
<feature type="transmembrane region" description="Helical" evidence="1">
    <location>
        <begin position="12"/>
        <end position="31"/>
    </location>
</feature>
<organism evidence="3 4">
    <name type="scientific">Caulobacter phage Seuss</name>
    <dbReference type="NCBI Taxonomy" id="1675601"/>
    <lineage>
        <taxon>Viruses</taxon>
        <taxon>Duplodnaviria</taxon>
        <taxon>Heunggongvirae</taxon>
        <taxon>Uroviricota</taxon>
        <taxon>Caudoviricetes</taxon>
        <taxon>Seussvirus</taxon>
        <taxon>Seussvirus seuss</taxon>
    </lineage>
</organism>
<accession>A0A0K1LNC5</accession>